<dbReference type="PANTHER" id="PTHR30273:SF2">
    <property type="entry name" value="PROTEIN FECR"/>
    <property type="match status" value="1"/>
</dbReference>
<comment type="caution">
    <text evidence="3">The sequence shown here is derived from an EMBL/GenBank/DDBJ whole genome shotgun (WGS) entry which is preliminary data.</text>
</comment>
<dbReference type="RefSeq" id="WP_146513352.1">
    <property type="nucleotide sequence ID" value="NZ_SJPI01000001.1"/>
</dbReference>
<accession>A0A5C5WTA9</accession>
<evidence type="ECO:0000313" key="4">
    <source>
        <dbReference type="Proteomes" id="UP000316598"/>
    </source>
</evidence>
<dbReference type="AlphaFoldDB" id="A0A5C5WTA9"/>
<organism evidence="3 4">
    <name type="scientific">Rubripirellula amarantea</name>
    <dbReference type="NCBI Taxonomy" id="2527999"/>
    <lineage>
        <taxon>Bacteria</taxon>
        <taxon>Pseudomonadati</taxon>
        <taxon>Planctomycetota</taxon>
        <taxon>Planctomycetia</taxon>
        <taxon>Pirellulales</taxon>
        <taxon>Pirellulaceae</taxon>
        <taxon>Rubripirellula</taxon>
    </lineage>
</organism>
<keyword evidence="1" id="KW-0812">Transmembrane</keyword>
<dbReference type="InterPro" id="IPR012373">
    <property type="entry name" value="Ferrdict_sens_TM"/>
</dbReference>
<proteinExistence type="predicted"/>
<dbReference type="EMBL" id="SJPI01000001">
    <property type="protein sequence ID" value="TWT53072.1"/>
    <property type="molecule type" value="Genomic_DNA"/>
</dbReference>
<feature type="transmembrane region" description="Helical" evidence="1">
    <location>
        <begin position="101"/>
        <end position="121"/>
    </location>
</feature>
<dbReference type="Pfam" id="PF04773">
    <property type="entry name" value="FecR"/>
    <property type="match status" value="1"/>
</dbReference>
<name>A0A5C5WTA9_9BACT</name>
<dbReference type="Proteomes" id="UP000316598">
    <property type="component" value="Unassembled WGS sequence"/>
</dbReference>
<dbReference type="InterPro" id="IPR006860">
    <property type="entry name" value="FecR"/>
</dbReference>
<protein>
    <submittedName>
        <fullName evidence="3">FecR protein</fullName>
    </submittedName>
</protein>
<reference evidence="3 4" key="1">
    <citation type="submission" date="2019-02" db="EMBL/GenBank/DDBJ databases">
        <title>Deep-cultivation of Planctomycetes and their phenomic and genomic characterization uncovers novel biology.</title>
        <authorList>
            <person name="Wiegand S."/>
            <person name="Jogler M."/>
            <person name="Boedeker C."/>
            <person name="Pinto D."/>
            <person name="Vollmers J."/>
            <person name="Rivas-Marin E."/>
            <person name="Kohn T."/>
            <person name="Peeters S.H."/>
            <person name="Heuer A."/>
            <person name="Rast P."/>
            <person name="Oberbeckmann S."/>
            <person name="Bunk B."/>
            <person name="Jeske O."/>
            <person name="Meyerdierks A."/>
            <person name="Storesund J.E."/>
            <person name="Kallscheuer N."/>
            <person name="Luecker S."/>
            <person name="Lage O.M."/>
            <person name="Pohl T."/>
            <person name="Merkel B.J."/>
            <person name="Hornburger P."/>
            <person name="Mueller R.-W."/>
            <person name="Bruemmer F."/>
            <person name="Labrenz M."/>
            <person name="Spormann A.M."/>
            <person name="Op Den Camp H."/>
            <person name="Overmann J."/>
            <person name="Amann R."/>
            <person name="Jetten M.S.M."/>
            <person name="Mascher T."/>
            <person name="Medema M.H."/>
            <person name="Devos D.P."/>
            <person name="Kaster A.-K."/>
            <person name="Ovreas L."/>
            <person name="Rohde M."/>
            <person name="Galperin M.Y."/>
            <person name="Jogler C."/>
        </authorList>
    </citation>
    <scope>NUCLEOTIDE SEQUENCE [LARGE SCALE GENOMIC DNA]</scope>
    <source>
        <strain evidence="3 4">Pla22</strain>
    </source>
</reference>
<dbReference type="Gene3D" id="2.60.120.1440">
    <property type="match status" value="1"/>
</dbReference>
<keyword evidence="1" id="KW-1133">Transmembrane helix</keyword>
<gene>
    <name evidence="3" type="ORF">Pla22_07000</name>
</gene>
<evidence type="ECO:0000259" key="2">
    <source>
        <dbReference type="Pfam" id="PF04773"/>
    </source>
</evidence>
<dbReference type="GO" id="GO:0016989">
    <property type="term" value="F:sigma factor antagonist activity"/>
    <property type="evidence" value="ECO:0007669"/>
    <property type="project" value="TreeGrafter"/>
</dbReference>
<evidence type="ECO:0000256" key="1">
    <source>
        <dbReference type="SAM" id="Phobius"/>
    </source>
</evidence>
<sequence precursor="true">MNSQDRFADLWTDFLEGELDDDGMASLRELLSTDDELLAKAADLYQTHRLLGLTVQEHSTQRNEFVRQTMSKLPANHGEFVGSVMSRVDRAGVSVERRLPVVRWLLAAAAVLVLLVGVSYWQSHDPVAVVDPPATSRVRLASASQARFFGELPPPVNSILSVGREYVLTGGLIEVAFPAGASAILEGPAVFRVTSDESLALDVGRCSVHAPDGAEGFRIDTPMTRVVDRGTRFSVSVAETSETEVHVIEGEADVYPLGRPEADSQKRLTDGQAGKFATEGAFDTVAVPFDASGYRRRLPDRVVSYQATTVDGGADLLTSVTVQRGGRSETIDVNDLIASRLTWFHSTTSVAFLCGREQLPDSRMEVASDRSLVTGAINPGGSVEPLTSDPEMLDTGGTPGMAIGFERPVRNGPGADVVFFDLQTFGNPMDGDAFHVSPLAFRDGLRSHTIRKYDLTMESPEAMELRSFHVHFTTEVADSLDSWNRLKTIPRKQTMRFRGLAVGIDLSDLGYAENESVEGLFLQDAMDDGNFVDPVFIGGLPALDPQMRDAR</sequence>
<dbReference type="PANTHER" id="PTHR30273">
    <property type="entry name" value="PERIPLASMIC SIGNAL SENSOR AND SIGMA FACTOR ACTIVATOR FECR-RELATED"/>
    <property type="match status" value="1"/>
</dbReference>
<dbReference type="OrthoDB" id="226716at2"/>
<feature type="domain" description="FecR protein" evidence="2">
    <location>
        <begin position="197"/>
        <end position="252"/>
    </location>
</feature>
<keyword evidence="1" id="KW-0472">Membrane</keyword>
<evidence type="ECO:0000313" key="3">
    <source>
        <dbReference type="EMBL" id="TWT53072.1"/>
    </source>
</evidence>
<keyword evidence="4" id="KW-1185">Reference proteome</keyword>